<reference evidence="2" key="1">
    <citation type="journal article" date="2019" name="Int. J. Syst. Evol. Microbiol.">
        <title>The Global Catalogue of Microorganisms (GCM) 10K type strain sequencing project: providing services to taxonomists for standard genome sequencing and annotation.</title>
        <authorList>
            <consortium name="The Broad Institute Genomics Platform"/>
            <consortium name="The Broad Institute Genome Sequencing Center for Infectious Disease"/>
            <person name="Wu L."/>
            <person name="Ma J."/>
        </authorList>
    </citation>
    <scope>NUCLEOTIDE SEQUENCE [LARGE SCALE GENOMIC DNA]</scope>
    <source>
        <strain evidence="2">NBRC 112502</strain>
    </source>
</reference>
<evidence type="ECO:0000313" key="1">
    <source>
        <dbReference type="EMBL" id="GLR68820.1"/>
    </source>
</evidence>
<gene>
    <name evidence="1" type="ORF">GCM10010909_35020</name>
</gene>
<proteinExistence type="predicted"/>
<name>A0ABQ6ABL2_9PROT</name>
<dbReference type="EMBL" id="BSOS01000095">
    <property type="protein sequence ID" value="GLR68820.1"/>
    <property type="molecule type" value="Genomic_DNA"/>
</dbReference>
<evidence type="ECO:0000313" key="2">
    <source>
        <dbReference type="Proteomes" id="UP001156641"/>
    </source>
</evidence>
<dbReference type="RefSeq" id="WP_284259681.1">
    <property type="nucleotide sequence ID" value="NZ_BSOS01000095.1"/>
</dbReference>
<accession>A0ABQ6ABL2</accession>
<sequence length="205" mass="22016">MPSIDNIPIQHVTLYAKASDAPVGTLLQIVSAQLERSSNKPPEPVWVGMRSVWHSQGKDAHGCVLLDGDSSGIFISFANDKDDSEVADSPALDIGKVAEIVILQGLKKNQWSLEHEDNLPISLLPDEVRQIGDDLCVSQGDVCQIGNDLCVAVHSRKMQPSAGFLVLKGALAGHIKEEKYGVYLGKVSIADSRLTGSEAPRPVRG</sequence>
<organism evidence="1 2">
    <name type="scientific">Acidocella aquatica</name>
    <dbReference type="NCBI Taxonomy" id="1922313"/>
    <lineage>
        <taxon>Bacteria</taxon>
        <taxon>Pseudomonadati</taxon>
        <taxon>Pseudomonadota</taxon>
        <taxon>Alphaproteobacteria</taxon>
        <taxon>Acetobacterales</taxon>
        <taxon>Acidocellaceae</taxon>
        <taxon>Acidocella</taxon>
    </lineage>
</organism>
<dbReference type="Proteomes" id="UP001156641">
    <property type="component" value="Unassembled WGS sequence"/>
</dbReference>
<keyword evidence="2" id="KW-1185">Reference proteome</keyword>
<protein>
    <submittedName>
        <fullName evidence="1">Uncharacterized protein</fullName>
    </submittedName>
</protein>
<comment type="caution">
    <text evidence="1">The sequence shown here is derived from an EMBL/GenBank/DDBJ whole genome shotgun (WGS) entry which is preliminary data.</text>
</comment>